<dbReference type="RefSeq" id="WP_311595344.1">
    <property type="nucleotide sequence ID" value="NZ_JAVRFG010000002.1"/>
</dbReference>
<name>A0ABU2VV69_9ACTN</name>
<proteinExistence type="predicted"/>
<dbReference type="EMBL" id="JAVRFG010000002">
    <property type="protein sequence ID" value="MDT0489209.1"/>
    <property type="molecule type" value="Genomic_DNA"/>
</dbReference>
<dbReference type="InterPro" id="IPR019239">
    <property type="entry name" value="VapB_antitoxin"/>
</dbReference>
<sequence length="76" mass="8814">MSVTQIDIDDEALERAMALSKARTKKETVNLALRFYAEQQERAARISRHFERARGWGAVEDAERRHRAEKAENDGR</sequence>
<accession>A0ABU2VV69</accession>
<gene>
    <name evidence="1" type="ORF">RM717_01650</name>
</gene>
<dbReference type="Proteomes" id="UP001180556">
    <property type="component" value="Unassembled WGS sequence"/>
</dbReference>
<protein>
    <submittedName>
        <fullName evidence="1">Type II toxin-antitoxin system VapB family antitoxin</fullName>
    </submittedName>
</protein>
<evidence type="ECO:0000313" key="2">
    <source>
        <dbReference type="Proteomes" id="UP001180556"/>
    </source>
</evidence>
<evidence type="ECO:0000313" key="1">
    <source>
        <dbReference type="EMBL" id="MDT0489209.1"/>
    </source>
</evidence>
<reference evidence="2" key="1">
    <citation type="submission" date="2023-07" db="EMBL/GenBank/DDBJ databases">
        <title>30 novel species of actinomycetes from the DSMZ collection.</title>
        <authorList>
            <person name="Nouioui I."/>
        </authorList>
    </citation>
    <scope>NUCLEOTIDE SEQUENCE [LARGE SCALE GENOMIC DNA]</scope>
    <source>
        <strain evidence="2">DSM 40932</strain>
    </source>
</reference>
<organism evidence="1 2">
    <name type="scientific">Streptomyces stephensoniae</name>
    <dbReference type="NCBI Taxonomy" id="3375367"/>
    <lineage>
        <taxon>Bacteria</taxon>
        <taxon>Bacillati</taxon>
        <taxon>Actinomycetota</taxon>
        <taxon>Actinomycetes</taxon>
        <taxon>Kitasatosporales</taxon>
        <taxon>Streptomycetaceae</taxon>
        <taxon>Streptomyces</taxon>
    </lineage>
</organism>
<dbReference type="Pfam" id="PF09957">
    <property type="entry name" value="VapB_antitoxin"/>
    <property type="match status" value="1"/>
</dbReference>
<comment type="caution">
    <text evidence="1">The sequence shown here is derived from an EMBL/GenBank/DDBJ whole genome shotgun (WGS) entry which is preliminary data.</text>
</comment>
<keyword evidence="2" id="KW-1185">Reference proteome</keyword>